<evidence type="ECO:0000313" key="3">
    <source>
        <dbReference type="Proteomes" id="UP000565724"/>
    </source>
</evidence>
<evidence type="ECO:0000313" key="2">
    <source>
        <dbReference type="EMBL" id="NUU15828.1"/>
    </source>
</evidence>
<dbReference type="InterPro" id="IPR008030">
    <property type="entry name" value="NmrA-like"/>
</dbReference>
<dbReference type="PANTHER" id="PTHR43162:SF1">
    <property type="entry name" value="PRESTALK A DIFFERENTIATION PROTEIN A"/>
    <property type="match status" value="1"/>
</dbReference>
<feature type="domain" description="NmrA-like" evidence="1">
    <location>
        <begin position="2"/>
        <end position="220"/>
    </location>
</feature>
<dbReference type="AlphaFoldDB" id="A0A7Y5ZYE6"/>
<dbReference type="SUPFAM" id="SSF51735">
    <property type="entry name" value="NAD(P)-binding Rossmann-fold domains"/>
    <property type="match status" value="1"/>
</dbReference>
<keyword evidence="3" id="KW-1185">Reference proteome</keyword>
<dbReference type="InterPro" id="IPR036291">
    <property type="entry name" value="NAD(P)-bd_dom_sf"/>
</dbReference>
<dbReference type="Proteomes" id="UP000565724">
    <property type="component" value="Unassembled WGS sequence"/>
</dbReference>
<dbReference type="InterPro" id="IPR051604">
    <property type="entry name" value="Ergot_Alk_Oxidoreductase"/>
</dbReference>
<comment type="caution">
    <text evidence="2">The sequence shown here is derived from an EMBL/GenBank/DDBJ whole genome shotgun (WGS) entry which is preliminary data.</text>
</comment>
<dbReference type="PANTHER" id="PTHR43162">
    <property type="match status" value="1"/>
</dbReference>
<sequence>MLVVGASGNIGGSVARALIHAGIPVRAAGTDPAAVARALPGAQSVHLDLLDPTTFAPALQGADGLFLVRPPAIAKVGPTLNALLDAAARAQVGHVVFSSVTGADTNRVVPHHRVETHLAGSSLSWTILRPGFFAQNLADAYRTDIVRDDRIILPSGQGRAAFIDVRDIGDVAALVFADPVTHRGAGYTLTGPQALDFEQVAALLSDELGRRIRYEPTTALRYLRHVHSQGRPWVQAVVQTVLHTGLRRGQAERVDPTLERLLGRSGRTLTQYVHDNRDLWATAS</sequence>
<proteinExistence type="predicted"/>
<organism evidence="2 3">
    <name type="scientific">Cellulomonas humilata</name>
    <dbReference type="NCBI Taxonomy" id="144055"/>
    <lineage>
        <taxon>Bacteria</taxon>
        <taxon>Bacillati</taxon>
        <taxon>Actinomycetota</taxon>
        <taxon>Actinomycetes</taxon>
        <taxon>Micrococcales</taxon>
        <taxon>Cellulomonadaceae</taxon>
        <taxon>Cellulomonas</taxon>
    </lineage>
</organism>
<protein>
    <submittedName>
        <fullName evidence="2">NmrA family NAD(P)-binding protein</fullName>
    </submittedName>
</protein>
<gene>
    <name evidence="2" type="ORF">HP550_01005</name>
</gene>
<dbReference type="EMBL" id="JABMCI010000035">
    <property type="protein sequence ID" value="NUU15828.1"/>
    <property type="molecule type" value="Genomic_DNA"/>
</dbReference>
<evidence type="ECO:0000259" key="1">
    <source>
        <dbReference type="Pfam" id="PF05368"/>
    </source>
</evidence>
<dbReference type="Gene3D" id="3.90.25.10">
    <property type="entry name" value="UDP-galactose 4-epimerase, domain 1"/>
    <property type="match status" value="1"/>
</dbReference>
<name>A0A7Y5ZYE6_9CELL</name>
<dbReference type="Gene3D" id="3.40.50.720">
    <property type="entry name" value="NAD(P)-binding Rossmann-like Domain"/>
    <property type="match status" value="1"/>
</dbReference>
<accession>A0A7Y5ZYE6</accession>
<dbReference type="Pfam" id="PF05368">
    <property type="entry name" value="NmrA"/>
    <property type="match status" value="1"/>
</dbReference>
<reference evidence="2 3" key="1">
    <citation type="submission" date="2020-05" db="EMBL/GenBank/DDBJ databases">
        <title>Genome Sequencing of Type Strains.</title>
        <authorList>
            <person name="Lemaire J.F."/>
            <person name="Inderbitzin P."/>
            <person name="Gregorio O.A."/>
            <person name="Collins S.B."/>
            <person name="Wespe N."/>
            <person name="Knight-Connoni V."/>
        </authorList>
    </citation>
    <scope>NUCLEOTIDE SEQUENCE [LARGE SCALE GENOMIC DNA]</scope>
    <source>
        <strain evidence="2 3">ATCC 25174</strain>
    </source>
</reference>